<reference evidence="1" key="1">
    <citation type="submission" date="2020-05" db="EMBL/GenBank/DDBJ databases">
        <title>Large-scale comparative analyses of tick genomes elucidate their genetic diversity and vector capacities.</title>
        <authorList>
            <person name="Jia N."/>
            <person name="Wang J."/>
            <person name="Shi W."/>
            <person name="Du L."/>
            <person name="Sun Y."/>
            <person name="Zhan W."/>
            <person name="Jiang J."/>
            <person name="Wang Q."/>
            <person name="Zhang B."/>
            <person name="Ji P."/>
            <person name="Sakyi L.B."/>
            <person name="Cui X."/>
            <person name="Yuan T."/>
            <person name="Jiang B."/>
            <person name="Yang W."/>
            <person name="Lam T.T.-Y."/>
            <person name="Chang Q."/>
            <person name="Ding S."/>
            <person name="Wang X."/>
            <person name="Zhu J."/>
            <person name="Ruan X."/>
            <person name="Zhao L."/>
            <person name="Wei J."/>
            <person name="Que T."/>
            <person name="Du C."/>
            <person name="Cheng J."/>
            <person name="Dai P."/>
            <person name="Han X."/>
            <person name="Huang E."/>
            <person name="Gao Y."/>
            <person name="Liu J."/>
            <person name="Shao H."/>
            <person name="Ye R."/>
            <person name="Li L."/>
            <person name="Wei W."/>
            <person name="Wang X."/>
            <person name="Wang C."/>
            <person name="Yang T."/>
            <person name="Huo Q."/>
            <person name="Li W."/>
            <person name="Guo W."/>
            <person name="Chen H."/>
            <person name="Zhou L."/>
            <person name="Ni X."/>
            <person name="Tian J."/>
            <person name="Zhou Y."/>
            <person name="Sheng Y."/>
            <person name="Liu T."/>
            <person name="Pan Y."/>
            <person name="Xia L."/>
            <person name="Li J."/>
            <person name="Zhao F."/>
            <person name="Cao W."/>
        </authorList>
    </citation>
    <scope>NUCLEOTIDE SEQUENCE</scope>
    <source>
        <strain evidence="1">Hyas-2018</strain>
    </source>
</reference>
<sequence>MLKTLKPVARTVLMCVEEVIIPKRVPGEFALATRAGRNESMLCTVAYVEQHLTYIYSDKDGGAGTQRFEQPTTLYILLATGERTMLMVLKPVARTVLVCLDEVVFPKRPPGEFLMADLNYLSGYPTFLECPDGRFRIPIHPVSPSVLHGECYGHFLGHYRIRRPKRGTVDDFAQRVYYGNRKSLAAACSRGSCLATTGVVHGLDIAVQRGYNELLPYFSRELGVASQVIGRGESDLLKDPPAGWRDGQPS</sequence>
<accession>A0ACB7RVY9</accession>
<organism evidence="1 2">
    <name type="scientific">Hyalomma asiaticum</name>
    <name type="common">Tick</name>
    <dbReference type="NCBI Taxonomy" id="266040"/>
    <lineage>
        <taxon>Eukaryota</taxon>
        <taxon>Metazoa</taxon>
        <taxon>Ecdysozoa</taxon>
        <taxon>Arthropoda</taxon>
        <taxon>Chelicerata</taxon>
        <taxon>Arachnida</taxon>
        <taxon>Acari</taxon>
        <taxon>Parasitiformes</taxon>
        <taxon>Ixodida</taxon>
        <taxon>Ixodoidea</taxon>
        <taxon>Ixodidae</taxon>
        <taxon>Hyalomminae</taxon>
        <taxon>Hyalomma</taxon>
    </lineage>
</organism>
<dbReference type="Proteomes" id="UP000821845">
    <property type="component" value="Chromosome 7"/>
</dbReference>
<dbReference type="EMBL" id="CM023487">
    <property type="protein sequence ID" value="KAH6926633.1"/>
    <property type="molecule type" value="Genomic_DNA"/>
</dbReference>
<keyword evidence="2" id="KW-1185">Reference proteome</keyword>
<protein>
    <submittedName>
        <fullName evidence="1">Uncharacterized protein</fullName>
    </submittedName>
</protein>
<comment type="caution">
    <text evidence="1">The sequence shown here is derived from an EMBL/GenBank/DDBJ whole genome shotgun (WGS) entry which is preliminary data.</text>
</comment>
<name>A0ACB7RVY9_HYAAI</name>
<proteinExistence type="predicted"/>
<evidence type="ECO:0000313" key="1">
    <source>
        <dbReference type="EMBL" id="KAH6926633.1"/>
    </source>
</evidence>
<evidence type="ECO:0000313" key="2">
    <source>
        <dbReference type="Proteomes" id="UP000821845"/>
    </source>
</evidence>
<gene>
    <name evidence="1" type="ORF">HPB50_020832</name>
</gene>